<dbReference type="RefSeq" id="WP_119545344.1">
    <property type="nucleotide sequence ID" value="NZ_QXIR01000002.1"/>
</dbReference>
<evidence type="ECO:0000313" key="1">
    <source>
        <dbReference type="EMBL" id="RIW38446.1"/>
    </source>
</evidence>
<proteinExistence type="predicted"/>
<gene>
    <name evidence="1" type="ORF">D3H55_02610</name>
</gene>
<keyword evidence="2" id="KW-1185">Reference proteome</keyword>
<evidence type="ECO:0008006" key="3">
    <source>
        <dbReference type="Google" id="ProtNLM"/>
    </source>
</evidence>
<dbReference type="OrthoDB" id="2891739at2"/>
<reference evidence="1 2" key="1">
    <citation type="submission" date="2018-09" db="EMBL/GenBank/DDBJ databases">
        <title>Bacillus saliacetes sp. nov., isolated from Thai shrimp paste (Ka-pi).</title>
        <authorList>
            <person name="Daroonpunt R."/>
            <person name="Tanasupawat S."/>
            <person name="Yiamsombut S."/>
        </authorList>
    </citation>
    <scope>NUCLEOTIDE SEQUENCE [LARGE SCALE GENOMIC DNA]</scope>
    <source>
        <strain evidence="1 2">SKP7-4</strain>
    </source>
</reference>
<protein>
    <recommendedName>
        <fullName evidence="3">DUF2524 family protein</fullName>
    </recommendedName>
</protein>
<organism evidence="1 2">
    <name type="scientific">Bacillus salacetis</name>
    <dbReference type="NCBI Taxonomy" id="2315464"/>
    <lineage>
        <taxon>Bacteria</taxon>
        <taxon>Bacillati</taxon>
        <taxon>Bacillota</taxon>
        <taxon>Bacilli</taxon>
        <taxon>Bacillales</taxon>
        <taxon>Bacillaceae</taxon>
        <taxon>Bacillus</taxon>
    </lineage>
</organism>
<dbReference type="Proteomes" id="UP000265801">
    <property type="component" value="Unassembled WGS sequence"/>
</dbReference>
<comment type="caution">
    <text evidence="1">The sequence shown here is derived from an EMBL/GenBank/DDBJ whole genome shotgun (WGS) entry which is preliminary data.</text>
</comment>
<sequence>MDSLKEALQQVEIAERNLLDAQGNTDPQHFQRATQDVHYAQTLLNSIHDTMLKANQEDQKEYHRAQERMRLLEEALASL</sequence>
<accession>A0A3A1R5H3</accession>
<evidence type="ECO:0000313" key="2">
    <source>
        <dbReference type="Proteomes" id="UP000265801"/>
    </source>
</evidence>
<dbReference type="EMBL" id="QXIR01000002">
    <property type="protein sequence ID" value="RIW38446.1"/>
    <property type="molecule type" value="Genomic_DNA"/>
</dbReference>
<dbReference type="AlphaFoldDB" id="A0A3A1R5H3"/>
<name>A0A3A1R5H3_9BACI</name>